<protein>
    <submittedName>
        <fullName evidence="1">Uncharacterized protein</fullName>
    </submittedName>
</protein>
<comment type="caution">
    <text evidence="1">The sequence shown here is derived from an EMBL/GenBank/DDBJ whole genome shotgun (WGS) entry which is preliminary data.</text>
</comment>
<gene>
    <name evidence="1" type="ORF">FGIG_03747</name>
</gene>
<dbReference type="Proteomes" id="UP000316759">
    <property type="component" value="Unassembled WGS sequence"/>
</dbReference>
<organism evidence="1 2">
    <name type="scientific">Fasciola gigantica</name>
    <name type="common">Giant liver fluke</name>
    <dbReference type="NCBI Taxonomy" id="46835"/>
    <lineage>
        <taxon>Eukaryota</taxon>
        <taxon>Metazoa</taxon>
        <taxon>Spiralia</taxon>
        <taxon>Lophotrochozoa</taxon>
        <taxon>Platyhelminthes</taxon>
        <taxon>Trematoda</taxon>
        <taxon>Digenea</taxon>
        <taxon>Plagiorchiida</taxon>
        <taxon>Echinostomata</taxon>
        <taxon>Echinostomatoidea</taxon>
        <taxon>Fasciolidae</taxon>
        <taxon>Fasciola</taxon>
    </lineage>
</organism>
<name>A0A504YEZ1_FASGI</name>
<evidence type="ECO:0000313" key="1">
    <source>
        <dbReference type="EMBL" id="TPP59091.1"/>
    </source>
</evidence>
<dbReference type="EMBL" id="SUNJ01011183">
    <property type="protein sequence ID" value="TPP59091.1"/>
    <property type="molecule type" value="Genomic_DNA"/>
</dbReference>
<evidence type="ECO:0000313" key="2">
    <source>
        <dbReference type="Proteomes" id="UP000316759"/>
    </source>
</evidence>
<reference evidence="1 2" key="1">
    <citation type="submission" date="2019-04" db="EMBL/GenBank/DDBJ databases">
        <title>Annotation for the trematode Fasciola gigantica.</title>
        <authorList>
            <person name="Choi Y.-J."/>
        </authorList>
    </citation>
    <scope>NUCLEOTIDE SEQUENCE [LARGE SCALE GENOMIC DNA]</scope>
    <source>
        <strain evidence="1">Uganda_cow_1</strain>
    </source>
</reference>
<keyword evidence="2" id="KW-1185">Reference proteome</keyword>
<dbReference type="AlphaFoldDB" id="A0A504YEZ1"/>
<accession>A0A504YEZ1</accession>
<sequence length="88" mass="10655">MIIRKNKFRSRIDVLHQSELQRSMSCQVSLVNQMYENLRYQKSQQKAPNRRQLSTDLPRKTRFLSQVYGKQSKVWKITLCLWLQELNI</sequence>
<proteinExistence type="predicted"/>